<dbReference type="GO" id="GO:0006950">
    <property type="term" value="P:response to stress"/>
    <property type="evidence" value="ECO:0007669"/>
    <property type="project" value="TreeGrafter"/>
</dbReference>
<sequence length="184" mass="21288">MTERRPPPPASRPARPHAGVELLFLRDEDMRQAQMLMTQACRGFAGLLDPLLEEMQIGHAHQRILQFVKNEPDISVGALLDILTITKQSMARALNDLMRRGLIHQHTSSRDRRMRLLRLTDAGYEMERRLFERQRDVVLRVYRDAGGPAVEGFRRVMRGLIEESRNMARHRDAQAPGQTQRSRE</sequence>
<proteinExistence type="predicted"/>
<dbReference type="AlphaFoldDB" id="A0A318Q466"/>
<dbReference type="OrthoDB" id="9799368at2"/>
<feature type="compositionally biased region" description="Basic and acidic residues" evidence="1">
    <location>
        <begin position="164"/>
        <end position="173"/>
    </location>
</feature>
<evidence type="ECO:0000313" key="4">
    <source>
        <dbReference type="Proteomes" id="UP000248301"/>
    </source>
</evidence>
<dbReference type="InterPro" id="IPR000835">
    <property type="entry name" value="HTH_MarR-typ"/>
</dbReference>
<dbReference type="EMBL" id="NKUF01000008">
    <property type="protein sequence ID" value="PYD63753.1"/>
    <property type="molecule type" value="Genomic_DNA"/>
</dbReference>
<dbReference type="PANTHER" id="PTHR33164:SF44">
    <property type="entry name" value="TRANSCRIPTIONAL REGULATORY PROTEIN"/>
    <property type="match status" value="1"/>
</dbReference>
<comment type="caution">
    <text evidence="3">The sequence shown here is derived from an EMBL/GenBank/DDBJ whole genome shotgun (WGS) entry which is preliminary data.</text>
</comment>
<gene>
    <name evidence="3" type="ORF">CFR72_05660</name>
</gene>
<dbReference type="InterPro" id="IPR036390">
    <property type="entry name" value="WH_DNA-bd_sf"/>
</dbReference>
<evidence type="ECO:0000256" key="1">
    <source>
        <dbReference type="SAM" id="MobiDB-lite"/>
    </source>
</evidence>
<organism evidence="3 4">
    <name type="scientific">Gluconacetobacter entanii</name>
    <dbReference type="NCBI Taxonomy" id="108528"/>
    <lineage>
        <taxon>Bacteria</taxon>
        <taxon>Pseudomonadati</taxon>
        <taxon>Pseudomonadota</taxon>
        <taxon>Alphaproteobacteria</taxon>
        <taxon>Acetobacterales</taxon>
        <taxon>Acetobacteraceae</taxon>
        <taxon>Gluconacetobacter</taxon>
    </lineage>
</organism>
<dbReference type="Pfam" id="PF12802">
    <property type="entry name" value="MarR_2"/>
    <property type="match status" value="1"/>
</dbReference>
<name>A0A318Q466_9PROT</name>
<accession>A0A318Q466</accession>
<dbReference type="SUPFAM" id="SSF46785">
    <property type="entry name" value="Winged helix' DNA-binding domain"/>
    <property type="match status" value="1"/>
</dbReference>
<dbReference type="PROSITE" id="PS50995">
    <property type="entry name" value="HTH_MARR_2"/>
    <property type="match status" value="1"/>
</dbReference>
<evidence type="ECO:0000313" key="3">
    <source>
        <dbReference type="EMBL" id="PYD63753.1"/>
    </source>
</evidence>
<feature type="region of interest" description="Disordered" evidence="1">
    <location>
        <begin position="164"/>
        <end position="184"/>
    </location>
</feature>
<dbReference type="Proteomes" id="UP000248301">
    <property type="component" value="Unassembled WGS sequence"/>
</dbReference>
<evidence type="ECO:0000259" key="2">
    <source>
        <dbReference type="PROSITE" id="PS50995"/>
    </source>
</evidence>
<dbReference type="InterPro" id="IPR039422">
    <property type="entry name" value="MarR/SlyA-like"/>
</dbReference>
<dbReference type="InterPro" id="IPR036388">
    <property type="entry name" value="WH-like_DNA-bd_sf"/>
</dbReference>
<dbReference type="PANTHER" id="PTHR33164">
    <property type="entry name" value="TRANSCRIPTIONAL REGULATOR, MARR FAMILY"/>
    <property type="match status" value="1"/>
</dbReference>
<reference evidence="3 4" key="1">
    <citation type="submission" date="2017-07" db="EMBL/GenBank/DDBJ databases">
        <title>A draft genome sequence of Gluconacetobacter entanii LTH 4560.</title>
        <authorList>
            <person name="Skraban J."/>
            <person name="Cleenwerck I."/>
            <person name="Vandamme P."/>
            <person name="Trcek J."/>
        </authorList>
    </citation>
    <scope>NUCLEOTIDE SEQUENCE [LARGE SCALE GENOMIC DNA]</scope>
    <source>
        <strain evidence="3 4">LTH 4560</strain>
    </source>
</reference>
<protein>
    <submittedName>
        <fullName evidence="3">MarR family transcriptional regulator</fullName>
    </submittedName>
</protein>
<dbReference type="GO" id="GO:0003700">
    <property type="term" value="F:DNA-binding transcription factor activity"/>
    <property type="evidence" value="ECO:0007669"/>
    <property type="project" value="InterPro"/>
</dbReference>
<dbReference type="Gene3D" id="1.10.10.10">
    <property type="entry name" value="Winged helix-like DNA-binding domain superfamily/Winged helix DNA-binding domain"/>
    <property type="match status" value="1"/>
</dbReference>
<feature type="domain" description="HTH marR-type" evidence="2">
    <location>
        <begin position="27"/>
        <end position="162"/>
    </location>
</feature>
<dbReference type="RefSeq" id="WP_110913032.1">
    <property type="nucleotide sequence ID" value="NZ_NKUF01000008.1"/>
</dbReference>
<dbReference type="SMART" id="SM00347">
    <property type="entry name" value="HTH_MARR"/>
    <property type="match status" value="1"/>
</dbReference>